<proteinExistence type="predicted"/>
<name>A0A9W4UU62_9PLEO</name>
<sequence length="145" mass="16173">MLPIAMRYSLAFFLGFQSLHCRLDSPANLASAITIRPHCLLEAPIQSSISRGCGAKALKISVEIPQVSTRAFPRRYRFENPLWPSLNDVMSFEAQHIVKKKSGAICISVSFRKLRDLGLLRPDVLYVCGEREAGRRAGRLTSISL</sequence>
<dbReference type="EMBL" id="CAOQHR010000012">
    <property type="protein sequence ID" value="CAI6341519.1"/>
    <property type="molecule type" value="Genomic_DNA"/>
</dbReference>
<evidence type="ECO:0000256" key="1">
    <source>
        <dbReference type="SAM" id="SignalP"/>
    </source>
</evidence>
<comment type="caution">
    <text evidence="2">The sequence shown here is derived from an EMBL/GenBank/DDBJ whole genome shotgun (WGS) entry which is preliminary data.</text>
</comment>
<feature type="signal peptide" evidence="1">
    <location>
        <begin position="1"/>
        <end position="21"/>
    </location>
</feature>
<dbReference type="AlphaFoldDB" id="A0A9W4UU62"/>
<keyword evidence="1" id="KW-0732">Signal</keyword>
<protein>
    <recommendedName>
        <fullName evidence="4">Secreted protein</fullName>
    </recommendedName>
</protein>
<evidence type="ECO:0000313" key="2">
    <source>
        <dbReference type="EMBL" id="CAI6341519.1"/>
    </source>
</evidence>
<reference evidence="2" key="1">
    <citation type="submission" date="2023-01" db="EMBL/GenBank/DDBJ databases">
        <authorList>
            <person name="Van Ghelder C."/>
            <person name="Rancurel C."/>
        </authorList>
    </citation>
    <scope>NUCLEOTIDE SEQUENCE</scope>
    <source>
        <strain evidence="2">CNCM I-4278</strain>
    </source>
</reference>
<dbReference type="Proteomes" id="UP001152607">
    <property type="component" value="Unassembled WGS sequence"/>
</dbReference>
<gene>
    <name evidence="2" type="ORF">PDIGIT_LOCUS14716</name>
</gene>
<accession>A0A9W4UU62</accession>
<feature type="chain" id="PRO_5040922703" description="Secreted protein" evidence="1">
    <location>
        <begin position="22"/>
        <end position="145"/>
    </location>
</feature>
<evidence type="ECO:0008006" key="4">
    <source>
        <dbReference type="Google" id="ProtNLM"/>
    </source>
</evidence>
<keyword evidence="3" id="KW-1185">Reference proteome</keyword>
<organism evidence="2 3">
    <name type="scientific">Periconia digitata</name>
    <dbReference type="NCBI Taxonomy" id="1303443"/>
    <lineage>
        <taxon>Eukaryota</taxon>
        <taxon>Fungi</taxon>
        <taxon>Dikarya</taxon>
        <taxon>Ascomycota</taxon>
        <taxon>Pezizomycotina</taxon>
        <taxon>Dothideomycetes</taxon>
        <taxon>Pleosporomycetidae</taxon>
        <taxon>Pleosporales</taxon>
        <taxon>Massarineae</taxon>
        <taxon>Periconiaceae</taxon>
        <taxon>Periconia</taxon>
    </lineage>
</organism>
<evidence type="ECO:0000313" key="3">
    <source>
        <dbReference type="Proteomes" id="UP001152607"/>
    </source>
</evidence>